<gene>
    <name evidence="3" type="ORF">H4W31_001240</name>
</gene>
<evidence type="ECO:0000313" key="3">
    <source>
        <dbReference type="EMBL" id="MBE1485602.1"/>
    </source>
</evidence>
<sequence>MRTQSEVVERPSHEHRPVPPPAAAAARGFIGDVFINVLANLIAGAIIYLGGVDAGLFQANLVLVLVSAAIGLIAVSMVIAGGSSYMRSDGDSGLIARAKNRIIYGVVGGTAALLVTGVVWLVLSLT</sequence>
<keyword evidence="2" id="KW-0812">Transmembrane</keyword>
<keyword evidence="4" id="KW-1185">Reference proteome</keyword>
<evidence type="ECO:0000256" key="1">
    <source>
        <dbReference type="SAM" id="MobiDB-lite"/>
    </source>
</evidence>
<keyword evidence="2" id="KW-0472">Membrane</keyword>
<comment type="caution">
    <text evidence="3">The sequence shown here is derived from an EMBL/GenBank/DDBJ whole genome shotgun (WGS) entry which is preliminary data.</text>
</comment>
<feature type="transmembrane region" description="Helical" evidence="2">
    <location>
        <begin position="33"/>
        <end position="51"/>
    </location>
</feature>
<protein>
    <submittedName>
        <fullName evidence="3">Uncharacterized protein</fullName>
    </submittedName>
</protein>
<dbReference type="RefSeq" id="WP_192765767.1">
    <property type="nucleotide sequence ID" value="NZ_JADBEB010000001.1"/>
</dbReference>
<feature type="compositionally biased region" description="Basic and acidic residues" evidence="1">
    <location>
        <begin position="7"/>
        <end position="17"/>
    </location>
</feature>
<reference evidence="3" key="1">
    <citation type="submission" date="2020-10" db="EMBL/GenBank/DDBJ databases">
        <title>Sequencing the genomes of 1000 actinobacteria strains.</title>
        <authorList>
            <person name="Klenk H.-P."/>
        </authorList>
    </citation>
    <scope>NUCLEOTIDE SEQUENCE</scope>
    <source>
        <strain evidence="3">DSM 46832</strain>
    </source>
</reference>
<dbReference type="EMBL" id="JADBEB010000001">
    <property type="protein sequence ID" value="MBE1485602.1"/>
    <property type="molecule type" value="Genomic_DNA"/>
</dbReference>
<proteinExistence type="predicted"/>
<dbReference type="Proteomes" id="UP000649753">
    <property type="component" value="Unassembled WGS sequence"/>
</dbReference>
<dbReference type="AlphaFoldDB" id="A0A927LZY5"/>
<evidence type="ECO:0000256" key="2">
    <source>
        <dbReference type="SAM" id="Phobius"/>
    </source>
</evidence>
<feature type="transmembrane region" description="Helical" evidence="2">
    <location>
        <begin position="57"/>
        <end position="81"/>
    </location>
</feature>
<accession>A0A927LZY5</accession>
<feature type="region of interest" description="Disordered" evidence="1">
    <location>
        <begin position="1"/>
        <end position="20"/>
    </location>
</feature>
<organism evidence="3 4">
    <name type="scientific">Plantactinospora soyae</name>
    <dbReference type="NCBI Taxonomy" id="1544732"/>
    <lineage>
        <taxon>Bacteria</taxon>
        <taxon>Bacillati</taxon>
        <taxon>Actinomycetota</taxon>
        <taxon>Actinomycetes</taxon>
        <taxon>Micromonosporales</taxon>
        <taxon>Micromonosporaceae</taxon>
        <taxon>Plantactinospora</taxon>
    </lineage>
</organism>
<name>A0A927LZY5_9ACTN</name>
<keyword evidence="2" id="KW-1133">Transmembrane helix</keyword>
<feature type="transmembrane region" description="Helical" evidence="2">
    <location>
        <begin position="102"/>
        <end position="123"/>
    </location>
</feature>
<evidence type="ECO:0000313" key="4">
    <source>
        <dbReference type="Proteomes" id="UP000649753"/>
    </source>
</evidence>